<dbReference type="InterPro" id="IPR009014">
    <property type="entry name" value="Transketo_C/PFOR_II"/>
</dbReference>
<evidence type="ECO:0000256" key="1">
    <source>
        <dbReference type="ARBA" id="ARBA00023002"/>
    </source>
</evidence>
<evidence type="ECO:0000313" key="4">
    <source>
        <dbReference type="EMBL" id="BAT59958.1"/>
    </source>
</evidence>
<feature type="domain" description="Pyruvate/ketoisovalerate oxidoreductase catalytic" evidence="2">
    <location>
        <begin position="723"/>
        <end position="910"/>
    </location>
</feature>
<evidence type="ECO:0000313" key="5">
    <source>
        <dbReference type="Proteomes" id="UP000236884"/>
    </source>
</evidence>
<dbReference type="CDD" id="cd07034">
    <property type="entry name" value="TPP_PYR_PFOR_IOR-alpha_like"/>
    <property type="match status" value="1"/>
</dbReference>
<evidence type="ECO:0000259" key="3">
    <source>
        <dbReference type="Pfam" id="PF20169"/>
    </source>
</evidence>
<dbReference type="SUPFAM" id="SSF53323">
    <property type="entry name" value="Pyruvate-ferredoxin oxidoreductase, PFOR, domain III"/>
    <property type="match status" value="1"/>
</dbReference>
<protein>
    <submittedName>
        <fullName evidence="4">Indolepyruvate ferredoxin oxidoreductase</fullName>
    </submittedName>
</protein>
<dbReference type="AlphaFoldDB" id="A0A0S3PVH5"/>
<evidence type="ECO:0000259" key="2">
    <source>
        <dbReference type="Pfam" id="PF01558"/>
    </source>
</evidence>
<reference evidence="4 5" key="1">
    <citation type="submission" date="2015-08" db="EMBL/GenBank/DDBJ databases">
        <title>Investigation of the bacterial diversity of lava forest soil.</title>
        <authorList>
            <person name="Lee J.S."/>
        </authorList>
    </citation>
    <scope>NUCLEOTIDE SEQUENCE [LARGE SCALE GENOMIC DNA]</scope>
    <source>
        <strain evidence="4 5">GJW-30</strain>
    </source>
</reference>
<dbReference type="RefSeq" id="WP_096355769.1">
    <property type="nucleotide sequence ID" value="NZ_AP014946.1"/>
</dbReference>
<dbReference type="OrthoDB" id="9803617at2"/>
<dbReference type="InterPro" id="IPR051457">
    <property type="entry name" value="2-oxoacid:Fd_oxidoreductase"/>
</dbReference>
<proteinExistence type="predicted"/>
<sequence length="1160" mass="126148">MAQNHVTLDDKYDLTKTRVFVTGYQALIRMCLMQKERDRQAGLNTAGYVSGYRGSPLGGLDQQFQRAASILAPNDVTFATGLNEDLAATAIWGTQQAELRGEGKYDGVFSIWYGKGPGVDRTGDVFRHANFAGTSKHGGVLALMGDDHTAESSTTAHQSEFHFLDVMMPIFNPAGVQEIIDYGLYAWAMSRYAGVWAALKCMHETVESTAVIDGALDRVKIVIPDDFAMPEGGLGIRLNDPILAQEARLYDYKRDAMLAFIRANKINKTITTGGPNPKMGIITTGKSYLDVREALDELGIDEKRCNDLGLRLYKVGCPWPLSRDELVAFADGLDLIMVVEEKRSLIEVQVREELYGIAKQPVCVGKKDEQGNWLFPVKGALDPNDIAIAIGDRLLKFGADADIEANITRVKKAQAALAQTTDVAVRTPYFCSGCPHNSSTVVPEGMRAYAGIGCHFMAQWMDRSTNGYTQMGGEGANWIGEAPFSTRNHVFQNLGDGTYNHSGYLAIRAAAASGVNITYKILFNDAVAMTGGQRNEGGLTVPQIAAQVAAEGAKVIRVVTDEPDKYPSGTKWPEGLTIHHRDDLQTVQAALADVPGLTVLIYDQTCAAEKRRRRKRGQFPDPEKRVVINDLVCEGCGDCGVKSNCVSVQPLETEFGRKRTIDQSSCNKDYSCVKGFCPSFVTVHGAQLKKAEGIAQKPETADLPRPPMPKIGTTYNMIVTGVGGTGIVTIGAVIGMASHIEGKGIGIIDMAGLAQKGGAVYSHIRIAERPEDIHAIRVGADMADLVLGGDIVVVGNKKVLSAMKPGATRTIVNTSEFLPGDFTRNVDFSLPSERLKRAITTMAGESNTHFINASKLAVGLLGNSIGSNIFLLGYAYQLGAIPLEAESIEEAIKLNGEAVQMNINAFRWGRRAAVDFKAVETLTTPKAEYADDDSRKISETLDELLARREKFLTGYQNAAYAQRFRAFVDKVRAAESTKAPGETALTEAVAKNLFKLMAYKDEYEVARLMSDPGFSAQVRNQFAGDNLRFEFHLAPPMLAKKNSTTGEPMKMSFGPWMMSAFRILAKFKGLRGGALDIFGKTEERKMERQLIADYEALIGEVVGKLTAENRALAIGLANIPQKIRGYGHVKLRNVKVAKAEEAALLEQFRAGPAPALKAAE</sequence>
<dbReference type="InterPro" id="IPR029061">
    <property type="entry name" value="THDP-binding"/>
</dbReference>
<dbReference type="KEGG" id="vgo:GJW-30_1_02493"/>
<dbReference type="GO" id="GO:0016903">
    <property type="term" value="F:oxidoreductase activity, acting on the aldehyde or oxo group of donors"/>
    <property type="evidence" value="ECO:0007669"/>
    <property type="project" value="InterPro"/>
</dbReference>
<keyword evidence="4" id="KW-0670">Pyruvate</keyword>
<dbReference type="SUPFAM" id="SSF52922">
    <property type="entry name" value="TK C-terminal domain-like"/>
    <property type="match status" value="1"/>
</dbReference>
<dbReference type="InterPro" id="IPR002880">
    <property type="entry name" value="Pyrv_Fd/Flavodoxin_OxRdtase_N"/>
</dbReference>
<dbReference type="Proteomes" id="UP000236884">
    <property type="component" value="Chromosome"/>
</dbReference>
<dbReference type="NCBIfam" id="NF009589">
    <property type="entry name" value="PRK13030.1"/>
    <property type="match status" value="1"/>
</dbReference>
<keyword evidence="5" id="KW-1185">Reference proteome</keyword>
<dbReference type="Gene3D" id="3.40.920.10">
    <property type="entry name" value="Pyruvate-ferredoxin oxidoreductase, PFOR, domain III"/>
    <property type="match status" value="1"/>
</dbReference>
<organism evidence="4 5">
    <name type="scientific">Variibacter gotjawalensis</name>
    <dbReference type="NCBI Taxonomy" id="1333996"/>
    <lineage>
        <taxon>Bacteria</taxon>
        <taxon>Pseudomonadati</taxon>
        <taxon>Pseudomonadota</taxon>
        <taxon>Alphaproteobacteria</taxon>
        <taxon>Hyphomicrobiales</taxon>
        <taxon>Nitrobacteraceae</taxon>
        <taxon>Variibacter</taxon>
    </lineage>
</organism>
<dbReference type="SUPFAM" id="SSF52518">
    <property type="entry name" value="Thiamin diphosphate-binding fold (THDP-binding)"/>
    <property type="match status" value="2"/>
</dbReference>
<keyword evidence="1" id="KW-0560">Oxidoreductase</keyword>
<dbReference type="PANTHER" id="PTHR48084:SF3">
    <property type="entry name" value="SUBUNIT OF PYRUVATE:FLAVODOXIN OXIDOREDUCTASE"/>
    <property type="match status" value="1"/>
</dbReference>
<accession>A0A0S3PVH5</accession>
<dbReference type="Gene3D" id="3.40.50.970">
    <property type="match status" value="1"/>
</dbReference>
<feature type="domain" description="DUF6537" evidence="3">
    <location>
        <begin position="941"/>
        <end position="1140"/>
    </location>
</feature>
<dbReference type="Pfam" id="PF20169">
    <property type="entry name" value="DUF6537"/>
    <property type="match status" value="1"/>
</dbReference>
<name>A0A0S3PVH5_9BRAD</name>
<dbReference type="Pfam" id="PF01558">
    <property type="entry name" value="POR"/>
    <property type="match status" value="1"/>
</dbReference>
<dbReference type="InterPro" id="IPR019752">
    <property type="entry name" value="Pyrv/ketoisovalerate_OxRed_cat"/>
</dbReference>
<dbReference type="InterPro" id="IPR046667">
    <property type="entry name" value="DUF6537"/>
</dbReference>
<dbReference type="PANTHER" id="PTHR48084">
    <property type="entry name" value="2-OXOGLUTARATE OXIDOREDUCTASE SUBUNIT KORB-RELATED"/>
    <property type="match status" value="1"/>
</dbReference>
<dbReference type="NCBIfam" id="NF009588">
    <property type="entry name" value="PRK13029.1"/>
    <property type="match status" value="1"/>
</dbReference>
<dbReference type="InterPro" id="IPR002869">
    <property type="entry name" value="Pyrv_flavodox_OxRed_cen"/>
</dbReference>
<dbReference type="EMBL" id="AP014946">
    <property type="protein sequence ID" value="BAT59958.1"/>
    <property type="molecule type" value="Genomic_DNA"/>
</dbReference>
<gene>
    <name evidence="4" type="ORF">GJW-30_1_02493</name>
</gene>